<dbReference type="Proteomes" id="UP001202248">
    <property type="component" value="Unassembled WGS sequence"/>
</dbReference>
<evidence type="ECO:0008006" key="3">
    <source>
        <dbReference type="Google" id="ProtNLM"/>
    </source>
</evidence>
<evidence type="ECO:0000313" key="1">
    <source>
        <dbReference type="EMBL" id="MCH5597641.1"/>
    </source>
</evidence>
<keyword evidence="2" id="KW-1185">Reference proteome</keyword>
<gene>
    <name evidence="1" type="ORF">MKP09_06825</name>
</gene>
<sequence>MVSAKCDLLEKIDTSINKGINYLYHHQFPNGEFVCYIAPDEAMQEWCVPDSVTCITAIIGSCLLPFQNRPEVEHMLTKATGFLTYQMMRGGVWQYFTRWHHLYKYLPPDTDDTALISAFLKARKVTFPDNTPMLLMNRAKNGLFYTWFTLHGNFLKYSRTYWRLIARELKSPIKTLLYWTQRDHRRNDIDLIVNSNITCYLGYNKITQPVVKYIIDIIKQNQELESEKWYINRLVYYYFLSRLFKLNIPDLNETRDILQDRIFEEISKRKTFHECDVEIGLAISALLNIGSTSEKIGQYAERLVELQAHTGEWRRHELASGPARILVWGSEEATTGLCIEALHLYQKHLLKN</sequence>
<protein>
    <recommendedName>
        <fullName evidence="3">Prenyltransferase</fullName>
    </recommendedName>
</protein>
<organism evidence="1 2">
    <name type="scientific">Niabella ginsengisoli</name>
    <dbReference type="NCBI Taxonomy" id="522298"/>
    <lineage>
        <taxon>Bacteria</taxon>
        <taxon>Pseudomonadati</taxon>
        <taxon>Bacteroidota</taxon>
        <taxon>Chitinophagia</taxon>
        <taxon>Chitinophagales</taxon>
        <taxon>Chitinophagaceae</taxon>
        <taxon>Niabella</taxon>
    </lineage>
</organism>
<comment type="caution">
    <text evidence="1">The sequence shown here is derived from an EMBL/GenBank/DDBJ whole genome shotgun (WGS) entry which is preliminary data.</text>
</comment>
<accession>A0ABS9SH03</accession>
<proteinExistence type="predicted"/>
<dbReference type="RefSeq" id="WP_240827015.1">
    <property type="nucleotide sequence ID" value="NZ_JAKWBL010000001.1"/>
</dbReference>
<name>A0ABS9SH03_9BACT</name>
<dbReference type="InterPro" id="IPR008930">
    <property type="entry name" value="Terpenoid_cyclase/PrenylTrfase"/>
</dbReference>
<dbReference type="SUPFAM" id="SSF48239">
    <property type="entry name" value="Terpenoid cyclases/Protein prenyltransferases"/>
    <property type="match status" value="1"/>
</dbReference>
<reference evidence="1 2" key="1">
    <citation type="submission" date="2022-02" db="EMBL/GenBank/DDBJ databases">
        <authorList>
            <person name="Min J."/>
        </authorList>
    </citation>
    <scope>NUCLEOTIDE SEQUENCE [LARGE SCALE GENOMIC DNA]</scope>
    <source>
        <strain evidence="1 2">GR10-1</strain>
    </source>
</reference>
<dbReference type="EMBL" id="JAKWBL010000001">
    <property type="protein sequence ID" value="MCH5597641.1"/>
    <property type="molecule type" value="Genomic_DNA"/>
</dbReference>
<evidence type="ECO:0000313" key="2">
    <source>
        <dbReference type="Proteomes" id="UP001202248"/>
    </source>
</evidence>